<keyword evidence="3" id="KW-1185">Reference proteome</keyword>
<dbReference type="Proteomes" id="UP000053890">
    <property type="component" value="Unassembled WGS sequence"/>
</dbReference>
<evidence type="ECO:0000313" key="2">
    <source>
        <dbReference type="EMBL" id="KPV73983.1"/>
    </source>
</evidence>
<accession>A0A0P9H1V1</accession>
<name>A0A0P9H1V1_RHOGW</name>
<evidence type="ECO:0000313" key="3">
    <source>
        <dbReference type="Proteomes" id="UP000053890"/>
    </source>
</evidence>
<protein>
    <submittedName>
        <fullName evidence="2">Uncharacterized protein</fullName>
    </submittedName>
</protein>
<sequence length="431" mass="47497">MSASSPRFSIEIPPRRGRRIPQSRGGSTRIRLPVEIIDHIVGYLENEGVGDRLVIGGRLSLASKQLFEYGRRVIWNYTAIVCTDRNRRFATELAARRDLLSHVRSLVFQLQAADQSSAGWVSHMLAILKGCSCALKILNCGLQFGLLDRSGQSLAFRHVKDLIELARLPMAATLESLGLHVVLGTNIDVSRSDIGVVELGSALDAFVKLEYLHIQSTWAAPLPAGQVVVTGKRRFEALYFNDQGMGGQPSLAHLLSPCIDPSETKHLWINVGLSQFGGPDLLTNFVNLKSVHLNAKPGARFTAALPEWVAGLSHLEHLQTVHLGPKEPVAGLQTTLSPSTVALDVLLASLPPSIKTYKVEQVYFVNNLALDFFPHREYLLYDHGLGDIDLSKSVVVRLADRDYDRLRFELGRMSGPGGTTLWGIYRALKEL</sequence>
<feature type="region of interest" description="Disordered" evidence="1">
    <location>
        <begin position="1"/>
        <end position="25"/>
    </location>
</feature>
<reference evidence="2 3" key="1">
    <citation type="journal article" date="2015" name="Front. Microbiol.">
        <title>Genome sequence of the plant growth promoting endophytic yeast Rhodotorula graminis WP1.</title>
        <authorList>
            <person name="Firrincieli A."/>
            <person name="Otillar R."/>
            <person name="Salamov A."/>
            <person name="Schmutz J."/>
            <person name="Khan Z."/>
            <person name="Redman R.S."/>
            <person name="Fleck N.D."/>
            <person name="Lindquist E."/>
            <person name="Grigoriev I.V."/>
            <person name="Doty S.L."/>
        </authorList>
    </citation>
    <scope>NUCLEOTIDE SEQUENCE [LARGE SCALE GENOMIC DNA]</scope>
    <source>
        <strain evidence="2 3">WP1</strain>
    </source>
</reference>
<dbReference type="GeneID" id="28975022"/>
<gene>
    <name evidence="2" type="ORF">RHOBADRAFT_45276</name>
</gene>
<dbReference type="AlphaFoldDB" id="A0A0P9H1V1"/>
<proteinExistence type="predicted"/>
<dbReference type="RefSeq" id="XP_018270032.1">
    <property type="nucleotide sequence ID" value="XM_018414574.1"/>
</dbReference>
<organism evidence="2 3">
    <name type="scientific">Rhodotorula graminis (strain WP1)</name>
    <dbReference type="NCBI Taxonomy" id="578459"/>
    <lineage>
        <taxon>Eukaryota</taxon>
        <taxon>Fungi</taxon>
        <taxon>Dikarya</taxon>
        <taxon>Basidiomycota</taxon>
        <taxon>Pucciniomycotina</taxon>
        <taxon>Microbotryomycetes</taxon>
        <taxon>Sporidiobolales</taxon>
        <taxon>Sporidiobolaceae</taxon>
        <taxon>Rhodotorula</taxon>
    </lineage>
</organism>
<evidence type="ECO:0000256" key="1">
    <source>
        <dbReference type="SAM" id="MobiDB-lite"/>
    </source>
</evidence>
<dbReference type="EMBL" id="KQ474081">
    <property type="protein sequence ID" value="KPV73983.1"/>
    <property type="molecule type" value="Genomic_DNA"/>
</dbReference>